<dbReference type="EMBL" id="KN832200">
    <property type="protein sequence ID" value="KIN93203.1"/>
    <property type="molecule type" value="Genomic_DNA"/>
</dbReference>
<dbReference type="Gene3D" id="1.25.10.10">
    <property type="entry name" value="Leucine-rich Repeat Variant"/>
    <property type="match status" value="1"/>
</dbReference>
<dbReference type="GO" id="GO:0005634">
    <property type="term" value="C:nucleus"/>
    <property type="evidence" value="ECO:0007669"/>
    <property type="project" value="TreeGrafter"/>
</dbReference>
<accession>A0A0C3NCA3</accession>
<proteinExistence type="predicted"/>
<keyword evidence="3" id="KW-1185">Reference proteome</keyword>
<dbReference type="PANTHER" id="PTHR10943:SF2">
    <property type="entry name" value="26S PROTEASOME NON-ATPASE REGULATORY SUBUNIT 1"/>
    <property type="match status" value="1"/>
</dbReference>
<dbReference type="GO" id="GO:0043161">
    <property type="term" value="P:proteasome-mediated ubiquitin-dependent protein catabolic process"/>
    <property type="evidence" value="ECO:0007669"/>
    <property type="project" value="TreeGrafter"/>
</dbReference>
<dbReference type="OrthoDB" id="261572at2759"/>
<evidence type="ECO:0000313" key="3">
    <source>
        <dbReference type="Proteomes" id="UP000054217"/>
    </source>
</evidence>
<reference evidence="3" key="2">
    <citation type="submission" date="2015-01" db="EMBL/GenBank/DDBJ databases">
        <title>Evolutionary Origins and Diversification of the Mycorrhizal Mutualists.</title>
        <authorList>
            <consortium name="DOE Joint Genome Institute"/>
            <consortium name="Mycorrhizal Genomics Consortium"/>
            <person name="Kohler A."/>
            <person name="Kuo A."/>
            <person name="Nagy L.G."/>
            <person name="Floudas D."/>
            <person name="Copeland A."/>
            <person name="Barry K.W."/>
            <person name="Cichocki N."/>
            <person name="Veneault-Fourrey C."/>
            <person name="LaButti K."/>
            <person name="Lindquist E.A."/>
            <person name="Lipzen A."/>
            <person name="Lundell T."/>
            <person name="Morin E."/>
            <person name="Murat C."/>
            <person name="Riley R."/>
            <person name="Ohm R."/>
            <person name="Sun H."/>
            <person name="Tunlid A."/>
            <person name="Henrissat B."/>
            <person name="Grigoriev I.V."/>
            <person name="Hibbett D.S."/>
            <person name="Martin F."/>
        </authorList>
    </citation>
    <scope>NUCLEOTIDE SEQUENCE [LARGE SCALE GENOMIC DNA]</scope>
    <source>
        <strain evidence="3">Marx 270</strain>
    </source>
</reference>
<dbReference type="GO" id="GO:0034515">
    <property type="term" value="C:proteasome storage granule"/>
    <property type="evidence" value="ECO:0007669"/>
    <property type="project" value="TreeGrafter"/>
</dbReference>
<dbReference type="GO" id="GO:0008540">
    <property type="term" value="C:proteasome regulatory particle, base subcomplex"/>
    <property type="evidence" value="ECO:0007669"/>
    <property type="project" value="TreeGrafter"/>
</dbReference>
<dbReference type="STRING" id="870435.A0A0C3NCA3"/>
<protein>
    <submittedName>
        <fullName evidence="2">Uncharacterized protein</fullName>
    </submittedName>
</protein>
<keyword evidence="1" id="KW-0677">Repeat</keyword>
<dbReference type="HOGENOM" id="CLU_1971416_0_0_1"/>
<evidence type="ECO:0000313" key="2">
    <source>
        <dbReference type="EMBL" id="KIN93203.1"/>
    </source>
</evidence>
<name>A0A0C3NCA3_PISTI</name>
<reference evidence="2 3" key="1">
    <citation type="submission" date="2014-04" db="EMBL/GenBank/DDBJ databases">
        <authorList>
            <consortium name="DOE Joint Genome Institute"/>
            <person name="Kuo A."/>
            <person name="Kohler A."/>
            <person name="Costa M.D."/>
            <person name="Nagy L.G."/>
            <person name="Floudas D."/>
            <person name="Copeland A."/>
            <person name="Barry K.W."/>
            <person name="Cichocki N."/>
            <person name="Veneault-Fourrey C."/>
            <person name="LaButti K."/>
            <person name="Lindquist E.A."/>
            <person name="Lipzen A."/>
            <person name="Lundell T."/>
            <person name="Morin E."/>
            <person name="Murat C."/>
            <person name="Sun H."/>
            <person name="Tunlid A."/>
            <person name="Henrissat B."/>
            <person name="Grigoriev I.V."/>
            <person name="Hibbett D.S."/>
            <person name="Martin F."/>
            <person name="Nordberg H.P."/>
            <person name="Cantor M.N."/>
            <person name="Hua S.X."/>
        </authorList>
    </citation>
    <scope>NUCLEOTIDE SEQUENCE [LARGE SCALE GENOMIC DNA]</scope>
    <source>
        <strain evidence="2 3">Marx 270</strain>
    </source>
</reference>
<dbReference type="Proteomes" id="UP000054217">
    <property type="component" value="Unassembled WGS sequence"/>
</dbReference>
<dbReference type="AlphaFoldDB" id="A0A0C3NCA3"/>
<dbReference type="InterPro" id="IPR011989">
    <property type="entry name" value="ARM-like"/>
</dbReference>
<sequence length="127" mass="13551">MFSAILSLGPYLPQTGTESQIQGAMYSEGGALYALGMINAYGGSQTMDYLQEALRNSQNEIVQHGRLFSDSAVAGEATGYAMGLIVLGSAGQAHAEEMITYARETQHAKIIRGVAMGLSFVFYGLYP</sequence>
<dbReference type="InParanoid" id="A0A0C3NCA3"/>
<dbReference type="PANTHER" id="PTHR10943">
    <property type="entry name" value="26S PROTEASOME NON-ATPASE REGULATORY SUBUNIT"/>
    <property type="match status" value="1"/>
</dbReference>
<organism evidence="2 3">
    <name type="scientific">Pisolithus tinctorius Marx 270</name>
    <dbReference type="NCBI Taxonomy" id="870435"/>
    <lineage>
        <taxon>Eukaryota</taxon>
        <taxon>Fungi</taxon>
        <taxon>Dikarya</taxon>
        <taxon>Basidiomycota</taxon>
        <taxon>Agaricomycotina</taxon>
        <taxon>Agaricomycetes</taxon>
        <taxon>Agaricomycetidae</taxon>
        <taxon>Boletales</taxon>
        <taxon>Sclerodermatineae</taxon>
        <taxon>Pisolithaceae</taxon>
        <taxon>Pisolithus</taxon>
    </lineage>
</organism>
<evidence type="ECO:0000256" key="1">
    <source>
        <dbReference type="ARBA" id="ARBA00022737"/>
    </source>
</evidence>
<gene>
    <name evidence="2" type="ORF">M404DRAFT_36295</name>
</gene>